<dbReference type="Proteomes" id="UP000675881">
    <property type="component" value="Chromosome 4"/>
</dbReference>
<dbReference type="OrthoDB" id="8194213at2759"/>
<evidence type="ECO:0000313" key="1">
    <source>
        <dbReference type="EMBL" id="CAF2919970.1"/>
    </source>
</evidence>
<dbReference type="EMBL" id="HG994583">
    <property type="protein sequence ID" value="CAF2919970.1"/>
    <property type="molecule type" value="Genomic_DNA"/>
</dbReference>
<keyword evidence="2" id="KW-1185">Reference proteome</keyword>
<accession>A0A7R8CT39</accession>
<reference evidence="1" key="1">
    <citation type="submission" date="2021-02" db="EMBL/GenBank/DDBJ databases">
        <authorList>
            <person name="Bekaert M."/>
        </authorList>
    </citation>
    <scope>NUCLEOTIDE SEQUENCE</scope>
    <source>
        <strain evidence="1">IoA-00</strain>
    </source>
</reference>
<sequence length="280" mass="32513">MSDPLLHTDSMSSYAYSVFSEPSKPNKQLLLHPELSLENETDESYSIAESDFKRAKLEDNGGSYEVLERFKKGCDCAESNCFSELDADAVQNHRFNIAELSKGEHEMYLMGLIHASLQNPTLTHRKKERQRLKSIYRFFGSEICLDTFLFVQNTSLHQIKSLRKHLSLYGVSPRVHGNAGKKPHNTFSLSNYQEVNHFIKTYLEHHEIPNLSSSNNGSYIHLPSEFNTKRIHSDYIEHFSSHEDKIMSYTTFRRFLNEQFPKIKYEKEDGKANIEEHNNI</sequence>
<protein>
    <submittedName>
        <fullName evidence="1">(salmon louse) hypothetical protein</fullName>
    </submittedName>
</protein>
<dbReference type="AlphaFoldDB" id="A0A7R8CT39"/>
<name>A0A7R8CT39_LEPSM</name>
<organism evidence="1 2">
    <name type="scientific">Lepeophtheirus salmonis</name>
    <name type="common">Salmon louse</name>
    <name type="synonym">Caligus salmonis</name>
    <dbReference type="NCBI Taxonomy" id="72036"/>
    <lineage>
        <taxon>Eukaryota</taxon>
        <taxon>Metazoa</taxon>
        <taxon>Ecdysozoa</taxon>
        <taxon>Arthropoda</taxon>
        <taxon>Crustacea</taxon>
        <taxon>Multicrustacea</taxon>
        <taxon>Hexanauplia</taxon>
        <taxon>Copepoda</taxon>
        <taxon>Siphonostomatoida</taxon>
        <taxon>Caligidae</taxon>
        <taxon>Lepeophtheirus</taxon>
    </lineage>
</organism>
<evidence type="ECO:0000313" key="2">
    <source>
        <dbReference type="Proteomes" id="UP000675881"/>
    </source>
</evidence>
<gene>
    <name evidence="1" type="ORF">LSAA_8365</name>
</gene>
<proteinExistence type="predicted"/>